<dbReference type="FunFam" id="1.10.418.10:FF:000013">
    <property type="entry name" value="IQ motif containing GTPase activating protein 1"/>
    <property type="match status" value="1"/>
</dbReference>
<dbReference type="PROSITE" id="PS00509">
    <property type="entry name" value="RAS_GTPASE_ACTIV_1"/>
    <property type="match status" value="1"/>
</dbReference>
<keyword evidence="1" id="KW-0597">Phosphoprotein</keyword>
<reference evidence="7" key="1">
    <citation type="journal article" date="2014" name="Nat. Commun.">
        <title>The rainbow trout genome provides novel insights into evolution after whole-genome duplication in vertebrates.</title>
        <authorList>
            <person name="Berthelot C."/>
            <person name="Brunet F."/>
            <person name="Chalopin D."/>
            <person name="Juanchich A."/>
            <person name="Bernard M."/>
            <person name="Noel B."/>
            <person name="Bento P."/>
            <person name="Da Silva C."/>
            <person name="Labadie K."/>
            <person name="Alberti A."/>
            <person name="Aury J.M."/>
            <person name="Louis A."/>
            <person name="Dehais P."/>
            <person name="Bardou P."/>
            <person name="Montfort J."/>
            <person name="Klopp C."/>
            <person name="Cabau C."/>
            <person name="Gaspin C."/>
            <person name="Thorgaard G.H."/>
            <person name="Boussaha M."/>
            <person name="Quillet E."/>
            <person name="Guyomard R."/>
            <person name="Galiana D."/>
            <person name="Bobe J."/>
            <person name="Volff J.N."/>
            <person name="Genet C."/>
            <person name="Wincker P."/>
            <person name="Jaillon O."/>
            <person name="Roest Crollius H."/>
            <person name="Guiguen Y."/>
        </authorList>
    </citation>
    <scope>NUCLEOTIDE SEQUENCE [LARGE SCALE GENOMIC DNA]</scope>
</reference>
<dbReference type="PANTHER" id="PTHR14149:SF10">
    <property type="entry name" value="RAS GTPASE-ACTIVATING-LIKE PROTEIN IQGAP3"/>
    <property type="match status" value="1"/>
</dbReference>
<dbReference type="InterPro" id="IPR001202">
    <property type="entry name" value="WW_dom"/>
</dbReference>
<evidence type="ECO:0008006" key="9">
    <source>
        <dbReference type="Google" id="ProtNLM"/>
    </source>
</evidence>
<dbReference type="Pfam" id="PF03836">
    <property type="entry name" value="RasGAP_C"/>
    <property type="match status" value="1"/>
</dbReference>
<sequence length="1748" mass="198967">MRKLIERGERNNYEGLIVTLTQVMTLKELPSFGDIESVGRIVHFLFLECGNSIDNLIKTLSTCESHIDNLRPDNITSVLRERASNLSKKKMGDSVTQTRSGYERLTAEEMDEQRVQNVAYQYLCRLEEAKRWMEACLHEELPAPTELEEGLRNGVLLAKLGHCFAPKIIPLKKIYDLDQERFKGMGLQFRHTDNINHWRSAMAEIGLPTMFHPETTDIYDKKNMPRTVYCIHALSLYLFRLGLAPQIHDLCGKVKFTEEEINNMKRELDKYGIQMPAFSKIGGILANEITVDEAAVHAAVIAINEAVESGHVEVTAQALRNPSAMLTNLQAHLMPVYQEMLRQARAQKAALAYTKCKGSEEKDIYEEYLTQSEIQENIDKVNVRAVLEQVDEALDCGDSLALLAALQVPCLALRGLQRDHGPWYLEQLATDREQKALDLGCVDPLERDELQEGVCVANEEAQRNQTMQKAVRSINEALRLGEPRQTVRALMDPDAHLPDVYPFASALYQSELAPLQRQSPQGDLQQEELYVAVEMLSAVALINQAVEAKDVGAFCATLISPAAGLADIDDSLVQRYFEELGDQRRKAGRALLTWNDLQRGLNSVNAAAQEEHDQILTIGLINQALCRGDPQKTLAALLLPSSGLEEVTTLNARRYHDVLTRARRQKAEVNRDPGAELWLADIQEGVRRANQDTQRALKMSLGLAAVNQAVKEGKASQTLRVLRLPEVALRSVVAECAGVYQAELTALLGAKSVGGDNRSPWLKTKTEDSPYYFHLHKLEGTWERPQGFVQCTVFLAHEEIQAVLSSVTAAHGREVHWKASEGLVVQLQARAQGFLLRQRLGARLHFLNTQLPAIITIQSHWRRFVQQRAYRKRLQYLYQNWRAVVRKTNPVLKLTLVVLTVQASVKMWIARRKYLSRRRFFRRQVGAIIKIQAFFRANKAREEYRMLVHSTTPPLSVVRKFAHLLEMGDNDIRQEGELLRMREEVVRTIRSNRQLETDLDLMDLKIGLLVRNRVTLQEVVSHCKKLTKKNKEQLSDMMALDKSKGLKALSKDKREKLEAYQHLFYLLQTQPLYLAQLIFLMPQNKTTLFMETVIFTLFNYGSDCREAYLLLQLFTTALRHEIKWKVDQPQEVVTGNPTVIKMLVSFYRHARGQTALKEILGPAIREVLQDRTLSIRTDPCEIYKSWVNQTETQTGHKSSLPYEVSAEQALAHPEVQRRLDISIVNLKNLTDRLLNAITSNLHKLPYGMRYTAKVLRDSLHEKFPQASEDELYKIVGNLVYYRYMNPAVVAPDGFDVVEFSAGSSLLPEQRRILGSIARILQHAAAHKHFHGDSPHLRALNDYITLTHSKFRKFLHAACDVPEPEERFNIDEYSEMVILNKPVIYISISELLNTHKLLLEHQDSLCPDQSDPLLNLLRDLGKVPTIHALVGEGAVSAAEPQTEQTLAQYSKMEVSLTLTSKFDVFRGSDDHPDTRGILLSTKQLIIDVIRAQPGETLSEVLRASSSQDQEVQHGWMMHRRAQRDARTPEKMKRNQSIVADGNLSLEEKKRKIQRSLRRLESLGVLTPPDSETQILQLIAKDIRHQRLYRQRRQAELVKLRQAMGSLHCKSSFHSEQVDFYSQYITTCLDNLTAKHSGKKSAESKGKKSKQPTLTYTAARLHEKGVLLEIEDLPVTQFKNVIFDIVPGEEGGTFQVKARFMGVDMEKFPLKYQDLLQLQYEGVAVMKMFDKAKVNVNLLIFLLNKKFFKK</sequence>
<accession>A0A060Y513</accession>
<reference evidence="7" key="2">
    <citation type="submission" date="2014-03" db="EMBL/GenBank/DDBJ databases">
        <authorList>
            <person name="Genoscope - CEA"/>
        </authorList>
    </citation>
    <scope>NUCLEOTIDE SEQUENCE</scope>
</reference>
<dbReference type="SUPFAM" id="SSF48350">
    <property type="entry name" value="GTPase activation domain, GAP"/>
    <property type="match status" value="1"/>
</dbReference>
<keyword evidence="3" id="KW-0112">Calmodulin-binding</keyword>
<dbReference type="Pfam" id="PF00612">
    <property type="entry name" value="IQ"/>
    <property type="match status" value="2"/>
</dbReference>
<organism evidence="7 8">
    <name type="scientific">Oncorhynchus mykiss</name>
    <name type="common">Rainbow trout</name>
    <name type="synonym">Salmo gairdneri</name>
    <dbReference type="NCBI Taxonomy" id="8022"/>
    <lineage>
        <taxon>Eukaryota</taxon>
        <taxon>Metazoa</taxon>
        <taxon>Chordata</taxon>
        <taxon>Craniata</taxon>
        <taxon>Vertebrata</taxon>
        <taxon>Euteleostomi</taxon>
        <taxon>Actinopterygii</taxon>
        <taxon>Neopterygii</taxon>
        <taxon>Teleostei</taxon>
        <taxon>Protacanthopterygii</taxon>
        <taxon>Salmoniformes</taxon>
        <taxon>Salmonidae</taxon>
        <taxon>Salmoninae</taxon>
        <taxon>Oncorhynchus</taxon>
    </lineage>
</organism>
<dbReference type="SUPFAM" id="SSF143885">
    <property type="entry name" value="RGC domain-like"/>
    <property type="match status" value="1"/>
</dbReference>
<dbReference type="GO" id="GO:0005938">
    <property type="term" value="C:cell cortex"/>
    <property type="evidence" value="ECO:0007669"/>
    <property type="project" value="TreeGrafter"/>
</dbReference>
<feature type="coiled-coil region" evidence="4">
    <location>
        <begin position="247"/>
        <end position="274"/>
    </location>
</feature>
<dbReference type="SMART" id="SM00033">
    <property type="entry name" value="CH"/>
    <property type="match status" value="1"/>
</dbReference>
<dbReference type="PANTHER" id="PTHR14149">
    <property type="entry name" value="RAS GTPASE-ACTIVATING PROTEIN WITH IQ MOTIF"/>
    <property type="match status" value="1"/>
</dbReference>
<dbReference type="GO" id="GO:0120025">
    <property type="term" value="C:plasma membrane bounded cell projection"/>
    <property type="evidence" value="ECO:0007669"/>
    <property type="project" value="UniProtKB-ARBA"/>
</dbReference>
<proteinExistence type="predicted"/>
<dbReference type="PROSITE" id="PS01159">
    <property type="entry name" value="WW_DOMAIN_1"/>
    <property type="match status" value="1"/>
</dbReference>
<dbReference type="GO" id="GO:0051015">
    <property type="term" value="F:actin filament binding"/>
    <property type="evidence" value="ECO:0007669"/>
    <property type="project" value="TreeGrafter"/>
</dbReference>
<protein>
    <recommendedName>
        <fullName evidence="9">Ras GTPase-activating-like protein IQGAP3</fullName>
    </recommendedName>
</protein>
<dbReference type="SMART" id="SM00015">
    <property type="entry name" value="IQ"/>
    <property type="match status" value="4"/>
</dbReference>
<dbReference type="InterPro" id="IPR001715">
    <property type="entry name" value="CH_dom"/>
</dbReference>
<dbReference type="InterPro" id="IPR023152">
    <property type="entry name" value="RasGAP_CS"/>
</dbReference>
<dbReference type="Proteomes" id="UP000193380">
    <property type="component" value="Unassembled WGS sequence"/>
</dbReference>
<evidence type="ECO:0000313" key="7">
    <source>
        <dbReference type="EMBL" id="CDQ84225.1"/>
    </source>
</evidence>
<evidence type="ECO:0000256" key="4">
    <source>
        <dbReference type="SAM" id="Coils"/>
    </source>
</evidence>
<dbReference type="GO" id="GO:1903479">
    <property type="term" value="P:mitotic actomyosin contractile ring assembly actin filament organization"/>
    <property type="evidence" value="ECO:0007669"/>
    <property type="project" value="TreeGrafter"/>
</dbReference>
<feature type="domain" description="Calponin-homology (CH)" evidence="6">
    <location>
        <begin position="123"/>
        <end position="239"/>
    </location>
</feature>
<evidence type="ECO:0000256" key="2">
    <source>
        <dbReference type="ARBA" id="ARBA00022737"/>
    </source>
</evidence>
<dbReference type="InterPro" id="IPR001936">
    <property type="entry name" value="RasGAP_dom"/>
</dbReference>
<dbReference type="PROSITE" id="PS50096">
    <property type="entry name" value="IQ"/>
    <property type="match status" value="4"/>
</dbReference>
<dbReference type="PROSITE" id="PS50018">
    <property type="entry name" value="RAS_GTPASE_ACTIV_2"/>
    <property type="match status" value="1"/>
</dbReference>
<dbReference type="PaxDb" id="8022-A0A060Y513"/>
<dbReference type="InterPro" id="IPR036872">
    <property type="entry name" value="CH_dom_sf"/>
</dbReference>
<dbReference type="InterPro" id="IPR000048">
    <property type="entry name" value="IQ_motif_EF-hand-BS"/>
</dbReference>
<dbReference type="Gene3D" id="1.20.5.190">
    <property type="match status" value="1"/>
</dbReference>
<evidence type="ECO:0000256" key="3">
    <source>
        <dbReference type="ARBA" id="ARBA00022860"/>
    </source>
</evidence>
<dbReference type="InterPro" id="IPR008936">
    <property type="entry name" value="Rho_GTPase_activation_prot"/>
</dbReference>
<evidence type="ECO:0000313" key="8">
    <source>
        <dbReference type="Proteomes" id="UP000193380"/>
    </source>
</evidence>
<keyword evidence="2" id="KW-0677">Repeat</keyword>
<dbReference type="Gene3D" id="1.10.418.10">
    <property type="entry name" value="Calponin-like domain"/>
    <property type="match status" value="1"/>
</dbReference>
<dbReference type="PROSITE" id="PS50021">
    <property type="entry name" value="CH"/>
    <property type="match status" value="1"/>
</dbReference>
<dbReference type="GO" id="GO:0005516">
    <property type="term" value="F:calmodulin binding"/>
    <property type="evidence" value="ECO:0007669"/>
    <property type="project" value="UniProtKB-KW"/>
</dbReference>
<keyword evidence="4" id="KW-0175">Coiled coil</keyword>
<dbReference type="Pfam" id="PF00616">
    <property type="entry name" value="RasGAP"/>
    <property type="match status" value="1"/>
</dbReference>
<dbReference type="FunFam" id="1.10.506.10:FF:000004">
    <property type="entry name" value="IQ motif containing GTPase activating protein 1"/>
    <property type="match status" value="1"/>
</dbReference>
<dbReference type="Gene3D" id="1.10.506.10">
    <property type="entry name" value="GTPase Activation - p120gap, domain 1"/>
    <property type="match status" value="1"/>
</dbReference>
<evidence type="ECO:0000256" key="1">
    <source>
        <dbReference type="ARBA" id="ARBA00022553"/>
    </source>
</evidence>
<dbReference type="InterPro" id="IPR000593">
    <property type="entry name" value="RasGAP_C"/>
</dbReference>
<dbReference type="Pfam" id="PF00307">
    <property type="entry name" value="CH"/>
    <property type="match status" value="1"/>
</dbReference>
<dbReference type="EMBL" id="FR906366">
    <property type="protein sequence ID" value="CDQ84225.1"/>
    <property type="molecule type" value="Genomic_DNA"/>
</dbReference>
<evidence type="ECO:0000259" key="5">
    <source>
        <dbReference type="PROSITE" id="PS50018"/>
    </source>
</evidence>
<dbReference type="STRING" id="8022.A0A060Y513"/>
<feature type="domain" description="Ras-GAP" evidence="5">
    <location>
        <begin position="1105"/>
        <end position="1325"/>
    </location>
</feature>
<dbReference type="GO" id="GO:0005096">
    <property type="term" value="F:GTPase activator activity"/>
    <property type="evidence" value="ECO:0007669"/>
    <property type="project" value="TreeGrafter"/>
</dbReference>
<evidence type="ECO:0000259" key="6">
    <source>
        <dbReference type="PROSITE" id="PS50021"/>
    </source>
</evidence>
<dbReference type="SUPFAM" id="SSF47576">
    <property type="entry name" value="Calponin-homology domain, CH-domain"/>
    <property type="match status" value="1"/>
</dbReference>
<name>A0A060Y513_ONCMY</name>
<dbReference type="SMART" id="SM00323">
    <property type="entry name" value="RasGAP"/>
    <property type="match status" value="1"/>
</dbReference>
<gene>
    <name evidence="7" type="ORF">GSONMT00061124001</name>
</gene>